<dbReference type="KEGG" id="spar:SPRG_02038"/>
<sequence>MAASVQDGVVAALEERVAELCAEALARDELILHLEAEKRDLRRLAERLRAARHVAGEPDDDALTTDARYLSVQRHASELAAQCARQQDEITLLRRALAAKDEALEDYAQQVDALEDQLAELQLVTDRAPEPLVEAPRHEWMEETTRFPTPHFSLRSPEVAYVLSQWTQNPTKAASLLAWLVDVADENREFPRQPTPPAIELPRLPPEVRDGFLTLIVPLLRTQLVRTVTVHTRGHGLGHTDLRIRVEPTS</sequence>
<reference evidence="2 3" key="1">
    <citation type="journal article" date="2013" name="PLoS Genet.">
        <title>Distinctive expansion of potential virulence genes in the genome of the oomycete fish pathogen Saprolegnia parasitica.</title>
        <authorList>
            <person name="Jiang R.H."/>
            <person name="de Bruijn I."/>
            <person name="Haas B.J."/>
            <person name="Belmonte R."/>
            <person name="Lobach L."/>
            <person name="Christie J."/>
            <person name="van den Ackerveken G."/>
            <person name="Bottin A."/>
            <person name="Bulone V."/>
            <person name="Diaz-Moreno S.M."/>
            <person name="Dumas B."/>
            <person name="Fan L."/>
            <person name="Gaulin E."/>
            <person name="Govers F."/>
            <person name="Grenville-Briggs L.J."/>
            <person name="Horner N.R."/>
            <person name="Levin J.Z."/>
            <person name="Mammella M."/>
            <person name="Meijer H.J."/>
            <person name="Morris P."/>
            <person name="Nusbaum C."/>
            <person name="Oome S."/>
            <person name="Phillips A.J."/>
            <person name="van Rooyen D."/>
            <person name="Rzeszutek E."/>
            <person name="Saraiva M."/>
            <person name="Secombes C.J."/>
            <person name="Seidl M.F."/>
            <person name="Snel B."/>
            <person name="Stassen J.H."/>
            <person name="Sykes S."/>
            <person name="Tripathy S."/>
            <person name="van den Berg H."/>
            <person name="Vega-Arreguin J.C."/>
            <person name="Wawra S."/>
            <person name="Young S.K."/>
            <person name="Zeng Q."/>
            <person name="Dieguez-Uribeondo J."/>
            <person name="Russ C."/>
            <person name="Tyler B.M."/>
            <person name="van West P."/>
        </authorList>
    </citation>
    <scope>NUCLEOTIDE SEQUENCE [LARGE SCALE GENOMIC DNA]</scope>
    <source>
        <strain evidence="2 3">CBS 223.65</strain>
    </source>
</reference>
<proteinExistence type="predicted"/>
<protein>
    <submittedName>
        <fullName evidence="2">Uncharacterized protein</fullName>
    </submittedName>
</protein>
<dbReference type="VEuPathDB" id="FungiDB:SPRG_02038"/>
<accession>A0A067CRX3</accession>
<evidence type="ECO:0000256" key="1">
    <source>
        <dbReference type="SAM" id="Coils"/>
    </source>
</evidence>
<dbReference type="GeneID" id="24124607"/>
<dbReference type="Proteomes" id="UP000030745">
    <property type="component" value="Unassembled WGS sequence"/>
</dbReference>
<evidence type="ECO:0000313" key="3">
    <source>
        <dbReference type="Proteomes" id="UP000030745"/>
    </source>
</evidence>
<dbReference type="EMBL" id="KK583193">
    <property type="protein sequence ID" value="KDO33228.1"/>
    <property type="molecule type" value="Genomic_DNA"/>
</dbReference>
<dbReference type="OMA" id="EWMEETT"/>
<dbReference type="AlphaFoldDB" id="A0A067CRX3"/>
<dbReference type="OrthoDB" id="67951at2759"/>
<keyword evidence="3" id="KW-1185">Reference proteome</keyword>
<name>A0A067CRX3_SAPPC</name>
<organism evidence="2 3">
    <name type="scientific">Saprolegnia parasitica (strain CBS 223.65)</name>
    <dbReference type="NCBI Taxonomy" id="695850"/>
    <lineage>
        <taxon>Eukaryota</taxon>
        <taxon>Sar</taxon>
        <taxon>Stramenopiles</taxon>
        <taxon>Oomycota</taxon>
        <taxon>Saprolegniomycetes</taxon>
        <taxon>Saprolegniales</taxon>
        <taxon>Saprolegniaceae</taxon>
        <taxon>Saprolegnia</taxon>
    </lineage>
</organism>
<feature type="coiled-coil region" evidence="1">
    <location>
        <begin position="27"/>
        <end position="124"/>
    </location>
</feature>
<evidence type="ECO:0000313" key="2">
    <source>
        <dbReference type="EMBL" id="KDO33228.1"/>
    </source>
</evidence>
<keyword evidence="1" id="KW-0175">Coiled coil</keyword>
<gene>
    <name evidence="2" type="ORF">SPRG_02038</name>
</gene>
<dbReference type="RefSeq" id="XP_012195985.1">
    <property type="nucleotide sequence ID" value="XM_012340595.1"/>
</dbReference>